<feature type="non-terminal residue" evidence="2">
    <location>
        <position position="1"/>
    </location>
</feature>
<dbReference type="AlphaFoldDB" id="A0A0B6Z7R6"/>
<evidence type="ECO:0000256" key="1">
    <source>
        <dbReference type="SAM" id="MobiDB-lite"/>
    </source>
</evidence>
<reference evidence="2" key="1">
    <citation type="submission" date="2014-12" db="EMBL/GenBank/DDBJ databases">
        <title>Insight into the proteome of Arion vulgaris.</title>
        <authorList>
            <person name="Aradska J."/>
            <person name="Bulat T."/>
            <person name="Smidak R."/>
            <person name="Sarate P."/>
            <person name="Gangsoo J."/>
            <person name="Sialana F."/>
            <person name="Bilban M."/>
            <person name="Lubec G."/>
        </authorList>
    </citation>
    <scope>NUCLEOTIDE SEQUENCE</scope>
    <source>
        <tissue evidence="2">Skin</tissue>
    </source>
</reference>
<feature type="region of interest" description="Disordered" evidence="1">
    <location>
        <begin position="1"/>
        <end position="22"/>
    </location>
</feature>
<gene>
    <name evidence="2" type="primary">ORF49431</name>
</gene>
<dbReference type="EMBL" id="HACG01016910">
    <property type="protein sequence ID" value="CEK63775.1"/>
    <property type="molecule type" value="Transcribed_RNA"/>
</dbReference>
<proteinExistence type="predicted"/>
<protein>
    <submittedName>
        <fullName evidence="2">Uncharacterized protein</fullName>
    </submittedName>
</protein>
<evidence type="ECO:0000313" key="2">
    <source>
        <dbReference type="EMBL" id="CEK63775.1"/>
    </source>
</evidence>
<accession>A0A0B6Z7R6</accession>
<name>A0A0B6Z7R6_9EUPU</name>
<sequence length="103" mass="11657">KQKRPKLLTPPPPPRGGPRENSQLLRSLVKFEEIEDEEANPVPKLGCSEIDIKPKGGDLTAHAQNCDTTHSILRTVSCYKQQEYENDRGKIRRMKLLLLHSDG</sequence>
<organism evidence="2">
    <name type="scientific">Arion vulgaris</name>
    <dbReference type="NCBI Taxonomy" id="1028688"/>
    <lineage>
        <taxon>Eukaryota</taxon>
        <taxon>Metazoa</taxon>
        <taxon>Spiralia</taxon>
        <taxon>Lophotrochozoa</taxon>
        <taxon>Mollusca</taxon>
        <taxon>Gastropoda</taxon>
        <taxon>Heterobranchia</taxon>
        <taxon>Euthyneura</taxon>
        <taxon>Panpulmonata</taxon>
        <taxon>Eupulmonata</taxon>
        <taxon>Stylommatophora</taxon>
        <taxon>Helicina</taxon>
        <taxon>Arionoidea</taxon>
        <taxon>Arionidae</taxon>
        <taxon>Arion</taxon>
    </lineage>
</organism>